<sequence>MYHLFRNADFRRLFFGRLVTNAGDSLYSVAAMWLVYSLTGSTFFTGIAGMLTLGMQALQAFVGPLVDRWSLRNTLVWTQAAQGILILTVPLAAHLDVLSVWLVLTVMPLVSLLNQFVYPAGTAALPRIVEGDDLTSANSLFSMTYQGAELVFNAAAGVLVAVVGATTLFLLDSVTFAVAVALFAGLRVPPAERDDEDEQTGYFEELRAGVKYLRSSMLVWILGASVLANGLLGTAWSVLPAFADGRGNAEIYGFLLAGIAAGSLVGALVAPKFEDIPFGTLSIAGYAVSAIAWLAALRVDSTAALVVLFALAFVPVGIGNIVAMTLIQRLVPESMLGRVLAVIGSASTAAMPIGAFAGGLAGDVFGPVTVMYAGGVGFLWIVAYVLLVPSLRTMPAATAVEPETTKGSATASNTANAD</sequence>
<dbReference type="InterPro" id="IPR010290">
    <property type="entry name" value="TM_effector"/>
</dbReference>
<feature type="transmembrane region" description="Helical" evidence="7">
    <location>
        <begin position="12"/>
        <end position="36"/>
    </location>
</feature>
<dbReference type="PANTHER" id="PTHR23513:SF6">
    <property type="entry name" value="MAJOR FACILITATOR SUPERFAMILY ASSOCIATED DOMAIN-CONTAINING PROTEIN"/>
    <property type="match status" value="1"/>
</dbReference>
<feature type="transmembrane region" description="Helical" evidence="7">
    <location>
        <begin position="251"/>
        <end position="269"/>
    </location>
</feature>
<keyword evidence="4 7" id="KW-0812">Transmembrane</keyword>
<keyword evidence="9" id="KW-1185">Reference proteome</keyword>
<keyword evidence="5 7" id="KW-1133">Transmembrane helix</keyword>
<evidence type="ECO:0000256" key="4">
    <source>
        <dbReference type="ARBA" id="ARBA00022692"/>
    </source>
</evidence>
<dbReference type="AlphaFoldDB" id="A0ABD5ZD43"/>
<feature type="transmembrane region" description="Helical" evidence="7">
    <location>
        <begin position="217"/>
        <end position="239"/>
    </location>
</feature>
<keyword evidence="2" id="KW-0813">Transport</keyword>
<proteinExistence type="predicted"/>
<feature type="transmembrane region" description="Helical" evidence="7">
    <location>
        <begin position="339"/>
        <end position="358"/>
    </location>
</feature>
<evidence type="ECO:0000256" key="5">
    <source>
        <dbReference type="ARBA" id="ARBA00022989"/>
    </source>
</evidence>
<evidence type="ECO:0000256" key="6">
    <source>
        <dbReference type="ARBA" id="ARBA00023136"/>
    </source>
</evidence>
<dbReference type="RefSeq" id="WP_390222366.1">
    <property type="nucleotide sequence ID" value="NZ_JBHTAA010000002.1"/>
</dbReference>
<feature type="transmembrane region" description="Helical" evidence="7">
    <location>
        <begin position="302"/>
        <end position="327"/>
    </location>
</feature>
<dbReference type="SUPFAM" id="SSF103473">
    <property type="entry name" value="MFS general substrate transporter"/>
    <property type="match status" value="1"/>
</dbReference>
<feature type="transmembrane region" description="Helical" evidence="7">
    <location>
        <begin position="150"/>
        <end position="183"/>
    </location>
</feature>
<organism evidence="8 9">
    <name type="scientific">Haloferax namakaokahaiae</name>
    <dbReference type="NCBI Taxonomy" id="1748331"/>
    <lineage>
        <taxon>Archaea</taxon>
        <taxon>Methanobacteriati</taxon>
        <taxon>Methanobacteriota</taxon>
        <taxon>Stenosarchaea group</taxon>
        <taxon>Halobacteria</taxon>
        <taxon>Halobacteriales</taxon>
        <taxon>Haloferacaceae</taxon>
        <taxon>Haloferax</taxon>
    </lineage>
</organism>
<dbReference type="InterPro" id="IPR036259">
    <property type="entry name" value="MFS_trans_sf"/>
</dbReference>
<keyword evidence="3" id="KW-1003">Cell membrane</keyword>
<dbReference type="Proteomes" id="UP001596481">
    <property type="component" value="Unassembled WGS sequence"/>
</dbReference>
<feature type="transmembrane region" description="Helical" evidence="7">
    <location>
        <begin position="83"/>
        <end position="104"/>
    </location>
</feature>
<feature type="transmembrane region" description="Helical" evidence="7">
    <location>
        <begin position="42"/>
        <end position="62"/>
    </location>
</feature>
<evidence type="ECO:0000313" key="9">
    <source>
        <dbReference type="Proteomes" id="UP001596481"/>
    </source>
</evidence>
<dbReference type="GO" id="GO:0005886">
    <property type="term" value="C:plasma membrane"/>
    <property type="evidence" value="ECO:0007669"/>
    <property type="project" value="UniProtKB-SubCell"/>
</dbReference>
<accession>A0ABD5ZD43</accession>
<evidence type="ECO:0000256" key="2">
    <source>
        <dbReference type="ARBA" id="ARBA00022448"/>
    </source>
</evidence>
<comment type="subcellular location">
    <subcellularLocation>
        <location evidence="1">Cell membrane</location>
        <topology evidence="1">Multi-pass membrane protein</topology>
    </subcellularLocation>
</comment>
<protein>
    <submittedName>
        <fullName evidence="8">MFS transporter</fullName>
    </submittedName>
</protein>
<name>A0ABD5ZD43_9EURY</name>
<dbReference type="EMBL" id="JBHTAA010000002">
    <property type="protein sequence ID" value="MFC7203051.1"/>
    <property type="molecule type" value="Genomic_DNA"/>
</dbReference>
<dbReference type="CDD" id="cd06173">
    <property type="entry name" value="MFS_MefA_like"/>
    <property type="match status" value="1"/>
</dbReference>
<dbReference type="Gene3D" id="1.20.1250.20">
    <property type="entry name" value="MFS general substrate transporter like domains"/>
    <property type="match status" value="1"/>
</dbReference>
<dbReference type="PANTHER" id="PTHR23513">
    <property type="entry name" value="INTEGRAL MEMBRANE EFFLUX PROTEIN-RELATED"/>
    <property type="match status" value="1"/>
</dbReference>
<keyword evidence="6 7" id="KW-0472">Membrane</keyword>
<evidence type="ECO:0000256" key="3">
    <source>
        <dbReference type="ARBA" id="ARBA00022475"/>
    </source>
</evidence>
<evidence type="ECO:0000256" key="1">
    <source>
        <dbReference type="ARBA" id="ARBA00004651"/>
    </source>
</evidence>
<gene>
    <name evidence="8" type="ORF">ACFQJC_05970</name>
</gene>
<feature type="transmembrane region" description="Helical" evidence="7">
    <location>
        <begin position="276"/>
        <end position="296"/>
    </location>
</feature>
<comment type="caution">
    <text evidence="8">The sequence shown here is derived from an EMBL/GenBank/DDBJ whole genome shotgun (WGS) entry which is preliminary data.</text>
</comment>
<dbReference type="Pfam" id="PF05977">
    <property type="entry name" value="MFS_3"/>
    <property type="match status" value="1"/>
</dbReference>
<evidence type="ECO:0000313" key="8">
    <source>
        <dbReference type="EMBL" id="MFC7203051.1"/>
    </source>
</evidence>
<evidence type="ECO:0000256" key="7">
    <source>
        <dbReference type="SAM" id="Phobius"/>
    </source>
</evidence>
<feature type="transmembrane region" description="Helical" evidence="7">
    <location>
        <begin position="364"/>
        <end position="387"/>
    </location>
</feature>
<reference evidence="8 9" key="1">
    <citation type="journal article" date="2019" name="Int. J. Syst. Evol. Microbiol.">
        <title>The Global Catalogue of Microorganisms (GCM) 10K type strain sequencing project: providing services to taxonomists for standard genome sequencing and annotation.</title>
        <authorList>
            <consortium name="The Broad Institute Genomics Platform"/>
            <consortium name="The Broad Institute Genome Sequencing Center for Infectious Disease"/>
            <person name="Wu L."/>
            <person name="Ma J."/>
        </authorList>
    </citation>
    <scope>NUCLEOTIDE SEQUENCE [LARGE SCALE GENOMIC DNA]</scope>
    <source>
        <strain evidence="8 9">DSM 29988</strain>
    </source>
</reference>